<dbReference type="Pfam" id="PF12697">
    <property type="entry name" value="Abhydrolase_6"/>
    <property type="match status" value="1"/>
</dbReference>
<proteinExistence type="predicted"/>
<dbReference type="SUPFAM" id="SSF53474">
    <property type="entry name" value="alpha/beta-Hydrolases"/>
    <property type="match status" value="1"/>
</dbReference>
<organism evidence="2">
    <name type="scientific">freshwater metagenome</name>
    <dbReference type="NCBI Taxonomy" id="449393"/>
    <lineage>
        <taxon>unclassified sequences</taxon>
        <taxon>metagenomes</taxon>
        <taxon>ecological metagenomes</taxon>
    </lineage>
</organism>
<dbReference type="GO" id="GO:0046503">
    <property type="term" value="P:glycerolipid catabolic process"/>
    <property type="evidence" value="ECO:0007669"/>
    <property type="project" value="TreeGrafter"/>
</dbReference>
<dbReference type="InterPro" id="IPR000073">
    <property type="entry name" value="AB_hydrolase_1"/>
</dbReference>
<sequence length="326" mass="35111">MNFIEKSRTCIGHDVINFTSRRFAIYAGGMNATSQESAADQERRGVTLDEMLPASARLGTLDVGGWTLGIATITPDGANRGNALLVPGFTSSRSTFFCVMQQLADAGYHVAAISQRGQPASTGPSDPAHYDLRTLGLDLVGVIDGLGWSEPVHLLGHSFGGLVATEAAIAHTERWTSLTLWNSGLQNMGADKGLAEGLAGLREHGPRALWVNDRLASGLDPDADVRGELNRVEQFYFDRMMTTNPAQLDAGLEHLATQVDRVDELRETGVRALVSHGDADDAWPTEQQRDDAERLGADYVVVPRAGHSAHQDNPDDSVAALTHFWG</sequence>
<dbReference type="GO" id="GO:0004806">
    <property type="term" value="F:triacylglycerol lipase activity"/>
    <property type="evidence" value="ECO:0007669"/>
    <property type="project" value="TreeGrafter"/>
</dbReference>
<dbReference type="InterPro" id="IPR029058">
    <property type="entry name" value="AB_hydrolase_fold"/>
</dbReference>
<evidence type="ECO:0000313" key="2">
    <source>
        <dbReference type="EMBL" id="CAB4890968.1"/>
    </source>
</evidence>
<dbReference type="PANTHER" id="PTHR43433:SF5">
    <property type="entry name" value="AB HYDROLASE-1 DOMAIN-CONTAINING PROTEIN"/>
    <property type="match status" value="1"/>
</dbReference>
<feature type="domain" description="AB hydrolase-1" evidence="1">
    <location>
        <begin position="84"/>
        <end position="320"/>
    </location>
</feature>
<evidence type="ECO:0000259" key="1">
    <source>
        <dbReference type="Pfam" id="PF12697"/>
    </source>
</evidence>
<reference evidence="2" key="1">
    <citation type="submission" date="2020-05" db="EMBL/GenBank/DDBJ databases">
        <authorList>
            <person name="Chiriac C."/>
            <person name="Salcher M."/>
            <person name="Ghai R."/>
            <person name="Kavagutti S V."/>
        </authorList>
    </citation>
    <scope>NUCLEOTIDE SEQUENCE</scope>
</reference>
<dbReference type="PANTHER" id="PTHR43433">
    <property type="entry name" value="HYDROLASE, ALPHA/BETA FOLD FAMILY PROTEIN"/>
    <property type="match status" value="1"/>
</dbReference>
<protein>
    <submittedName>
        <fullName evidence="2">Unannotated protein</fullName>
    </submittedName>
</protein>
<gene>
    <name evidence="2" type="ORF">UFOPK3516_00363</name>
</gene>
<dbReference type="Gene3D" id="3.40.50.1820">
    <property type="entry name" value="alpha/beta hydrolase"/>
    <property type="match status" value="1"/>
</dbReference>
<name>A0A6J7FAU4_9ZZZZ</name>
<dbReference type="EMBL" id="CAFBMB010000016">
    <property type="protein sequence ID" value="CAB4890968.1"/>
    <property type="molecule type" value="Genomic_DNA"/>
</dbReference>
<dbReference type="InterPro" id="IPR050471">
    <property type="entry name" value="AB_hydrolase"/>
</dbReference>
<dbReference type="AlphaFoldDB" id="A0A6J7FAU4"/>
<accession>A0A6J7FAU4</accession>